<dbReference type="EC" id="2.7.7.49" evidence="1"/>
<dbReference type="OrthoDB" id="9788687at2"/>
<feature type="domain" description="Reverse transcriptase" evidence="10">
    <location>
        <begin position="41"/>
        <end position="266"/>
    </location>
</feature>
<evidence type="ECO:0000256" key="1">
    <source>
        <dbReference type="ARBA" id="ARBA00012493"/>
    </source>
</evidence>
<evidence type="ECO:0000256" key="6">
    <source>
        <dbReference type="ARBA" id="ARBA00022918"/>
    </source>
</evidence>
<comment type="similarity">
    <text evidence="8">Belongs to the bacterial reverse transcriptase family.</text>
</comment>
<gene>
    <name evidence="11" type="ORF">M467_14120</name>
</gene>
<keyword evidence="2" id="KW-0808">Transferase</keyword>
<dbReference type="PROSITE" id="PS50878">
    <property type="entry name" value="RT_POL"/>
    <property type="match status" value="1"/>
</dbReference>
<evidence type="ECO:0000313" key="11">
    <source>
        <dbReference type="EMBL" id="ERG68412.1"/>
    </source>
</evidence>
<evidence type="ECO:0000256" key="4">
    <source>
        <dbReference type="ARBA" id="ARBA00022723"/>
    </source>
</evidence>
<sequence length="565" mass="65436">MNNPFSNLTVKLKKSDDELINAFGSLSTFEDVASILEVSSHALWIILVKNKPYNYREASIPKKDGGERKVYIPNNNLFILQQKLKYVLELIYSPHFTSHGFVNDRSIISNAERHVNKKFVINIDLKDFFPTIKYNRIVNMFVKVFRCSPNIANTLANIVTHHEGFLPQGSPISPLISNVIARTMDDQLFKLCKEIKEVQYTRYADDLTFSTNRKKIPNSIVKNSNNSYELSDKLINIIENNGFEINYKKFRVQSEYDHQSVTGIKVNKKLNINKSYIRMVRVYLYIFEKNEDINQAIKEFNLRRPKKSNLKHRLIKNEFQNQIFHLKVLKGMIEFIGSVRGRRDRIFNKFSKRFNTICETAGLNNIQINIPLLLEEVIDNKILVVGNNDQYFYTLDQGINTKEISLSKSLAVSNNERGIISTKANWTTFRDDFEGTHYYDFHTIPLYRKNTTDVLSYLKINRVAENDLIYFEGPEELTKNLQEINTEIESLKIGNVILVGLHNNTIEIFEGILTKRILFGESKFIFKPISNENLPISFGFVFNQVGNLVGTLSRGNSELYVNSIK</sequence>
<dbReference type="InterPro" id="IPR043502">
    <property type="entry name" value="DNA/RNA_pol_sf"/>
</dbReference>
<dbReference type="InterPro" id="IPR000123">
    <property type="entry name" value="Reverse_transcriptase_msDNA"/>
</dbReference>
<dbReference type="EMBL" id="ATCL01000009">
    <property type="protein sequence ID" value="ERG68412.1"/>
    <property type="molecule type" value="Genomic_DNA"/>
</dbReference>
<comment type="caution">
    <text evidence="11">The sequence shown here is derived from an EMBL/GenBank/DDBJ whole genome shotgun (WGS) entry which is preliminary data.</text>
</comment>
<dbReference type="GO" id="GO:0046872">
    <property type="term" value="F:metal ion binding"/>
    <property type="evidence" value="ECO:0007669"/>
    <property type="project" value="UniProtKB-KW"/>
</dbReference>
<dbReference type="PRINTS" id="PR00866">
    <property type="entry name" value="RNADNAPOLMS"/>
</dbReference>
<dbReference type="InterPro" id="IPR000477">
    <property type="entry name" value="RT_dom"/>
</dbReference>
<proteinExistence type="inferred from homology"/>
<dbReference type="RefSeq" id="WP_021065675.1">
    <property type="nucleotide sequence ID" value="NZ_ATCL01000009.1"/>
</dbReference>
<dbReference type="PANTHER" id="PTHR34047">
    <property type="entry name" value="NUCLEAR INTRON MATURASE 1, MITOCHONDRIAL-RELATED"/>
    <property type="match status" value="1"/>
</dbReference>
<evidence type="ECO:0000256" key="2">
    <source>
        <dbReference type="ARBA" id="ARBA00022679"/>
    </source>
</evidence>
<name>U1M145_9BACL</name>
<dbReference type="Proteomes" id="UP000016464">
    <property type="component" value="Unassembled WGS sequence"/>
</dbReference>
<dbReference type="PANTHER" id="PTHR34047:SF8">
    <property type="entry name" value="PROTEIN YKFC"/>
    <property type="match status" value="1"/>
</dbReference>
<evidence type="ECO:0000256" key="7">
    <source>
        <dbReference type="ARBA" id="ARBA00023118"/>
    </source>
</evidence>
<dbReference type="CDD" id="cd03487">
    <property type="entry name" value="RT_Bac_retron_II"/>
    <property type="match status" value="1"/>
</dbReference>
<dbReference type="PATRIC" id="fig|1345023.5.peg.513"/>
<keyword evidence="3" id="KW-0548">Nucleotidyltransferase</keyword>
<dbReference type="GO" id="GO:0003964">
    <property type="term" value="F:RNA-directed DNA polymerase activity"/>
    <property type="evidence" value="ECO:0007669"/>
    <property type="project" value="UniProtKB-KW"/>
</dbReference>
<dbReference type="GO" id="GO:0003723">
    <property type="term" value="F:RNA binding"/>
    <property type="evidence" value="ECO:0007669"/>
    <property type="project" value="InterPro"/>
</dbReference>
<evidence type="ECO:0000256" key="9">
    <source>
        <dbReference type="ARBA" id="ARBA00048173"/>
    </source>
</evidence>
<evidence type="ECO:0000256" key="3">
    <source>
        <dbReference type="ARBA" id="ARBA00022695"/>
    </source>
</evidence>
<evidence type="ECO:0000256" key="8">
    <source>
        <dbReference type="ARBA" id="ARBA00034120"/>
    </source>
</evidence>
<keyword evidence="5" id="KW-0460">Magnesium</keyword>
<keyword evidence="12" id="KW-1185">Reference proteome</keyword>
<dbReference type="SUPFAM" id="SSF56672">
    <property type="entry name" value="DNA/RNA polymerases"/>
    <property type="match status" value="1"/>
</dbReference>
<dbReference type="AlphaFoldDB" id="U1M145"/>
<dbReference type="GO" id="GO:0051607">
    <property type="term" value="P:defense response to virus"/>
    <property type="evidence" value="ECO:0007669"/>
    <property type="project" value="UniProtKB-KW"/>
</dbReference>
<keyword evidence="7" id="KW-0051">Antiviral defense</keyword>
<organism evidence="11 12">
    <name type="scientific">Exiguobacterium chiriqhucha RW-2</name>
    <dbReference type="NCBI Taxonomy" id="1345023"/>
    <lineage>
        <taxon>Bacteria</taxon>
        <taxon>Bacillati</taxon>
        <taxon>Bacillota</taxon>
        <taxon>Bacilli</taxon>
        <taxon>Bacillales</taxon>
        <taxon>Bacillales Family XII. Incertae Sedis</taxon>
        <taxon>Exiguobacterium</taxon>
    </lineage>
</organism>
<dbReference type="eggNOG" id="COG3344">
    <property type="taxonomic scope" value="Bacteria"/>
</dbReference>
<keyword evidence="6" id="KW-0695">RNA-directed DNA polymerase</keyword>
<dbReference type="Pfam" id="PF00078">
    <property type="entry name" value="RVT_1"/>
    <property type="match status" value="1"/>
</dbReference>
<evidence type="ECO:0000313" key="12">
    <source>
        <dbReference type="Proteomes" id="UP000016464"/>
    </source>
</evidence>
<dbReference type="InterPro" id="IPR051083">
    <property type="entry name" value="GrpII_Intron_Splice-Mob/Def"/>
</dbReference>
<keyword evidence="4" id="KW-0479">Metal-binding</keyword>
<evidence type="ECO:0000256" key="5">
    <source>
        <dbReference type="ARBA" id="ARBA00022842"/>
    </source>
</evidence>
<reference evidence="11 12" key="1">
    <citation type="journal article" date="2013" name="Genome Announc.">
        <title>Draft Genome Sequence of Exiguobacterium pavilionensis Strain RW-2, with Wide Thermal, Salinity, and pH Tolerance, Isolated from Modern Freshwater Microbialites.</title>
        <authorList>
            <person name="White R.A.III."/>
            <person name="Grassa C.J."/>
            <person name="Suttle C.A."/>
        </authorList>
    </citation>
    <scope>NUCLEOTIDE SEQUENCE [LARGE SCALE GENOMIC DNA]</scope>
    <source>
        <strain evidence="11 12">RW-2</strain>
    </source>
</reference>
<evidence type="ECO:0000259" key="10">
    <source>
        <dbReference type="PROSITE" id="PS50878"/>
    </source>
</evidence>
<protein>
    <recommendedName>
        <fullName evidence="1">RNA-directed DNA polymerase</fullName>
        <ecNumber evidence="1">2.7.7.49</ecNumber>
    </recommendedName>
</protein>
<accession>U1M145</accession>
<comment type="catalytic activity">
    <reaction evidence="9">
        <text>DNA(n) + a 2'-deoxyribonucleoside 5'-triphosphate = DNA(n+1) + diphosphate</text>
        <dbReference type="Rhea" id="RHEA:22508"/>
        <dbReference type="Rhea" id="RHEA-COMP:17339"/>
        <dbReference type="Rhea" id="RHEA-COMP:17340"/>
        <dbReference type="ChEBI" id="CHEBI:33019"/>
        <dbReference type="ChEBI" id="CHEBI:61560"/>
        <dbReference type="ChEBI" id="CHEBI:173112"/>
        <dbReference type="EC" id="2.7.7.49"/>
    </reaction>
</comment>